<dbReference type="Pfam" id="PF08241">
    <property type="entry name" value="Methyltransf_11"/>
    <property type="match status" value="1"/>
</dbReference>
<evidence type="ECO:0000256" key="3">
    <source>
        <dbReference type="ARBA" id="ARBA00022679"/>
    </source>
</evidence>
<evidence type="ECO:0000256" key="1">
    <source>
        <dbReference type="ARBA" id="ARBA00008361"/>
    </source>
</evidence>
<dbReference type="InterPro" id="IPR013216">
    <property type="entry name" value="Methyltransf_11"/>
</dbReference>
<evidence type="ECO:0000313" key="5">
    <source>
        <dbReference type="EMBL" id="UUI02050.1"/>
    </source>
</evidence>
<keyword evidence="2 5" id="KW-0489">Methyltransferase</keyword>
<dbReference type="CDD" id="cd02440">
    <property type="entry name" value="AdoMet_MTases"/>
    <property type="match status" value="1"/>
</dbReference>
<organism evidence="5 6">
    <name type="scientific">Oceanobacillus jeddahense</name>
    <dbReference type="NCBI Taxonomy" id="1462527"/>
    <lineage>
        <taxon>Bacteria</taxon>
        <taxon>Bacillati</taxon>
        <taxon>Bacillota</taxon>
        <taxon>Bacilli</taxon>
        <taxon>Bacillales</taxon>
        <taxon>Bacillaceae</taxon>
        <taxon>Oceanobacillus</taxon>
    </lineage>
</organism>
<dbReference type="InterPro" id="IPR051052">
    <property type="entry name" value="Diverse_substrate_MTase"/>
</dbReference>
<proteinExistence type="inferred from homology"/>
<dbReference type="PANTHER" id="PTHR44942">
    <property type="entry name" value="METHYLTRANSF_11 DOMAIN-CONTAINING PROTEIN"/>
    <property type="match status" value="1"/>
</dbReference>
<evidence type="ECO:0000256" key="2">
    <source>
        <dbReference type="ARBA" id="ARBA00022603"/>
    </source>
</evidence>
<comment type="similarity">
    <text evidence="1">Belongs to the methyltransferase superfamily.</text>
</comment>
<dbReference type="InterPro" id="IPR029063">
    <property type="entry name" value="SAM-dependent_MTases_sf"/>
</dbReference>
<evidence type="ECO:0000259" key="4">
    <source>
        <dbReference type="Pfam" id="PF08241"/>
    </source>
</evidence>
<dbReference type="Gene3D" id="3.40.50.150">
    <property type="entry name" value="Vaccinia Virus protein VP39"/>
    <property type="match status" value="1"/>
</dbReference>
<accession>A0ABY5JQG0</accession>
<reference evidence="5" key="1">
    <citation type="submission" date="2022-07" db="EMBL/GenBank/DDBJ databases">
        <title>FELIX.</title>
        <authorList>
            <person name="Wan K.H."/>
            <person name="Park S."/>
            <person name="Lawrence Q."/>
            <person name="Eichenberger J.P."/>
            <person name="Booth B.W."/>
            <person name="Piaggio A.J."/>
            <person name="Chandler J.C."/>
            <person name="Franklin A.B."/>
            <person name="Celniker S.E."/>
        </authorList>
    </citation>
    <scope>NUCLEOTIDE SEQUENCE</scope>
    <source>
        <strain evidence="5">QA-1986 374</strain>
    </source>
</reference>
<dbReference type="EMBL" id="CP101914">
    <property type="protein sequence ID" value="UUI02050.1"/>
    <property type="molecule type" value="Genomic_DNA"/>
</dbReference>
<gene>
    <name evidence="5" type="ORF">NP439_18680</name>
</gene>
<dbReference type="PANTHER" id="PTHR44942:SF4">
    <property type="entry name" value="METHYLTRANSFERASE TYPE 11 DOMAIN-CONTAINING PROTEIN"/>
    <property type="match status" value="1"/>
</dbReference>
<evidence type="ECO:0000313" key="6">
    <source>
        <dbReference type="Proteomes" id="UP001059773"/>
    </source>
</evidence>
<sequence>MNDNNTIQGGNDLDFHSKDNMYSYTGRDADTAWKEKIRELIDIPSIHHAADIGCGGGIYSKALAAIGIPFIIAIDSSKPILDGAKNCCSRYPGISFQLGLADKTSLESESVDLILSRALIHHLKRLDSVFLEAYRVLNSNGYYLVQDRTLDDCLLEGSKEHIRGYFFEAFPRLKEFEKKRRYSIDDIKTSLQQAGFKEMEAHSLWEIRKTYPNKQALLDEIQSRAGRSILHELSDDELQYLSDYIDYSIGSDTKNIVEKDRWTLIKAVK</sequence>
<dbReference type="GO" id="GO:0008168">
    <property type="term" value="F:methyltransferase activity"/>
    <property type="evidence" value="ECO:0007669"/>
    <property type="project" value="UniProtKB-KW"/>
</dbReference>
<dbReference type="RefSeq" id="WP_256707328.1">
    <property type="nucleotide sequence ID" value="NZ_CP101914.1"/>
</dbReference>
<keyword evidence="6" id="KW-1185">Reference proteome</keyword>
<protein>
    <submittedName>
        <fullName evidence="5">Class I SAM-dependent methyltransferase</fullName>
    </submittedName>
</protein>
<feature type="domain" description="Methyltransferase type 11" evidence="4">
    <location>
        <begin position="51"/>
        <end position="144"/>
    </location>
</feature>
<dbReference type="GO" id="GO:0032259">
    <property type="term" value="P:methylation"/>
    <property type="evidence" value="ECO:0007669"/>
    <property type="project" value="UniProtKB-KW"/>
</dbReference>
<dbReference type="SUPFAM" id="SSF53335">
    <property type="entry name" value="S-adenosyl-L-methionine-dependent methyltransferases"/>
    <property type="match status" value="1"/>
</dbReference>
<dbReference type="Proteomes" id="UP001059773">
    <property type="component" value="Chromosome"/>
</dbReference>
<keyword evidence="3" id="KW-0808">Transferase</keyword>
<name>A0ABY5JQG0_9BACI</name>